<name>A0A1I0F3S4_9FIRM</name>
<protein>
    <recommendedName>
        <fullName evidence="3">Lipoprotein</fullName>
    </recommendedName>
</protein>
<dbReference type="AlphaFoldDB" id="A0A1I0F3S4"/>
<gene>
    <name evidence="1" type="ORF">SAMN05660297_02660</name>
</gene>
<dbReference type="RefSeq" id="WP_090444959.1">
    <property type="nucleotide sequence ID" value="NZ_FOHU01000013.1"/>
</dbReference>
<dbReference type="EMBL" id="FOHU01000013">
    <property type="protein sequence ID" value="SET52311.1"/>
    <property type="molecule type" value="Genomic_DNA"/>
</dbReference>
<dbReference type="PROSITE" id="PS51257">
    <property type="entry name" value="PROKAR_LIPOPROTEIN"/>
    <property type="match status" value="1"/>
</dbReference>
<dbReference type="Proteomes" id="UP000199568">
    <property type="component" value="Unassembled WGS sequence"/>
</dbReference>
<accession>A0A1I0F3S4</accession>
<keyword evidence="2" id="KW-1185">Reference proteome</keyword>
<sequence length="214" mass="24308">MYRRFILIILILFCINMIFTGCRKNNPVLENSVESGEKRDEPIVSIIDEPNKEEKSADAEKEKELAEEVLESTFHQGALSKRNYEVIDGEAANFLSYNYQDRSMYIAGLKVFEEFSTLNEGGISIVSDENILTFGITKATGSVTGAVDGPNVYFEMNLTSNEIIDSKFEPAPNYAELGKTEFIKHSEEVIELTDERMVEIGLYFKELIMEIEKK</sequence>
<dbReference type="OrthoDB" id="3035143at2"/>
<proteinExistence type="predicted"/>
<evidence type="ECO:0000313" key="2">
    <source>
        <dbReference type="Proteomes" id="UP000199568"/>
    </source>
</evidence>
<reference evidence="1 2" key="1">
    <citation type="submission" date="2016-10" db="EMBL/GenBank/DDBJ databases">
        <authorList>
            <person name="de Groot N.N."/>
        </authorList>
    </citation>
    <scope>NUCLEOTIDE SEQUENCE [LARGE SCALE GENOMIC DNA]</scope>
    <source>
        <strain evidence="1 2">DSM 18979</strain>
    </source>
</reference>
<organism evidence="1 2">
    <name type="scientific">Natronincola peptidivorans</name>
    <dbReference type="NCBI Taxonomy" id="426128"/>
    <lineage>
        <taxon>Bacteria</taxon>
        <taxon>Bacillati</taxon>
        <taxon>Bacillota</taxon>
        <taxon>Clostridia</taxon>
        <taxon>Peptostreptococcales</taxon>
        <taxon>Natronincolaceae</taxon>
        <taxon>Natronincola</taxon>
    </lineage>
</organism>
<evidence type="ECO:0000313" key="1">
    <source>
        <dbReference type="EMBL" id="SET52311.1"/>
    </source>
</evidence>
<evidence type="ECO:0008006" key="3">
    <source>
        <dbReference type="Google" id="ProtNLM"/>
    </source>
</evidence>